<evidence type="ECO:0008006" key="3">
    <source>
        <dbReference type="Google" id="ProtNLM"/>
    </source>
</evidence>
<dbReference type="AlphaFoldDB" id="A0A975CI45"/>
<name>A0A975CI45_9BURK</name>
<proteinExistence type="predicted"/>
<organism evidence="1 2">
    <name type="scientific">Ottowia testudinis</name>
    <dbReference type="NCBI Taxonomy" id="2816950"/>
    <lineage>
        <taxon>Bacteria</taxon>
        <taxon>Pseudomonadati</taxon>
        <taxon>Pseudomonadota</taxon>
        <taxon>Betaproteobacteria</taxon>
        <taxon>Burkholderiales</taxon>
        <taxon>Comamonadaceae</taxon>
        <taxon>Ottowia</taxon>
    </lineage>
</organism>
<sequence length="160" mass="18146">MTDFTRQWHDARQLQRLRDLRERKALAALQQAESDVATAEQVLLERQQTMDRLQRAREQLSQRIVGDCAAQLGRLAVYASATQEDLDDRLERTEYALIDDEDALSEAREKAAQARAAWLRAVSQSGSAQTLVGDARKAVLRERDTRLEREDAPARTSPLS</sequence>
<protein>
    <recommendedName>
        <fullName evidence="3">Type III secretion protein</fullName>
    </recommendedName>
</protein>
<evidence type="ECO:0000313" key="1">
    <source>
        <dbReference type="EMBL" id="QTD45506.1"/>
    </source>
</evidence>
<evidence type="ECO:0000313" key="2">
    <source>
        <dbReference type="Proteomes" id="UP000663903"/>
    </source>
</evidence>
<dbReference type="EMBL" id="CP071796">
    <property type="protein sequence ID" value="QTD45506.1"/>
    <property type="molecule type" value="Genomic_DNA"/>
</dbReference>
<accession>A0A975CI45</accession>
<gene>
    <name evidence="1" type="ORF">J1M35_00825</name>
</gene>
<dbReference type="RefSeq" id="WP_208009254.1">
    <property type="nucleotide sequence ID" value="NZ_CP071796.1"/>
</dbReference>
<keyword evidence="2" id="KW-1185">Reference proteome</keyword>
<dbReference type="Proteomes" id="UP000663903">
    <property type="component" value="Chromosome"/>
</dbReference>
<dbReference type="KEGG" id="otd:J1M35_00825"/>
<reference evidence="1" key="1">
    <citation type="submission" date="2021-03" db="EMBL/GenBank/DDBJ databases">
        <title>Ottowia sp. 27C isolated from the cloaca of a Giant Asian pond turtle (Heosemys grandis).</title>
        <authorList>
            <person name="Spergser J."/>
            <person name="Busse H.-J."/>
        </authorList>
    </citation>
    <scope>NUCLEOTIDE SEQUENCE</scope>
    <source>
        <strain evidence="1">27C</strain>
    </source>
</reference>